<evidence type="ECO:0000256" key="4">
    <source>
        <dbReference type="ARBA" id="ARBA00023163"/>
    </source>
</evidence>
<evidence type="ECO:0000313" key="9">
    <source>
        <dbReference type="Proteomes" id="UP001179952"/>
    </source>
</evidence>
<feature type="domain" description="MADS-box" evidence="7">
    <location>
        <begin position="1"/>
        <end position="49"/>
    </location>
</feature>
<feature type="coiled-coil region" evidence="6">
    <location>
        <begin position="88"/>
        <end position="122"/>
    </location>
</feature>
<protein>
    <submittedName>
        <fullName evidence="8">Agamous-like MADS-box protein AGL80</fullName>
    </submittedName>
</protein>
<dbReference type="InterPro" id="IPR036879">
    <property type="entry name" value="TF_MADSbox_sf"/>
</dbReference>
<evidence type="ECO:0000256" key="6">
    <source>
        <dbReference type="SAM" id="Coils"/>
    </source>
</evidence>
<evidence type="ECO:0000256" key="1">
    <source>
        <dbReference type="ARBA" id="ARBA00004123"/>
    </source>
</evidence>
<dbReference type="GO" id="GO:0003677">
    <property type="term" value="F:DNA binding"/>
    <property type="evidence" value="ECO:0007669"/>
    <property type="project" value="UniProtKB-KW"/>
</dbReference>
<keyword evidence="9" id="KW-1185">Reference proteome</keyword>
<dbReference type="Pfam" id="PF00319">
    <property type="entry name" value="SRF-TF"/>
    <property type="match status" value="1"/>
</dbReference>
<evidence type="ECO:0000256" key="3">
    <source>
        <dbReference type="ARBA" id="ARBA00023125"/>
    </source>
</evidence>
<reference evidence="8" key="2">
    <citation type="submission" date="2023-06" db="EMBL/GenBank/DDBJ databases">
        <authorList>
            <person name="Ma L."/>
            <person name="Liu K.-W."/>
            <person name="Li Z."/>
            <person name="Hsiao Y.-Y."/>
            <person name="Qi Y."/>
            <person name="Fu T."/>
            <person name="Tang G."/>
            <person name="Zhang D."/>
            <person name="Sun W.-H."/>
            <person name="Liu D.-K."/>
            <person name="Li Y."/>
            <person name="Chen G.-Z."/>
            <person name="Liu X.-D."/>
            <person name="Liao X.-Y."/>
            <person name="Jiang Y.-T."/>
            <person name="Yu X."/>
            <person name="Hao Y."/>
            <person name="Huang J."/>
            <person name="Zhao X.-W."/>
            <person name="Ke S."/>
            <person name="Chen Y.-Y."/>
            <person name="Wu W.-L."/>
            <person name="Hsu J.-L."/>
            <person name="Lin Y.-F."/>
            <person name="Huang M.-D."/>
            <person name="Li C.-Y."/>
            <person name="Huang L."/>
            <person name="Wang Z.-W."/>
            <person name="Zhao X."/>
            <person name="Zhong W.-Y."/>
            <person name="Peng D.-H."/>
            <person name="Ahmad S."/>
            <person name="Lan S."/>
            <person name="Zhang J.-S."/>
            <person name="Tsai W.-C."/>
            <person name="Van De Peer Y."/>
            <person name="Liu Z.-J."/>
        </authorList>
    </citation>
    <scope>NUCLEOTIDE SEQUENCE</scope>
    <source>
        <strain evidence="8">SCP</strain>
        <tissue evidence="8">Leaves</tissue>
    </source>
</reference>
<keyword evidence="5" id="KW-0539">Nucleus</keyword>
<keyword evidence="3" id="KW-0238">DNA-binding</keyword>
<comment type="subcellular location">
    <subcellularLocation>
        <location evidence="1">Nucleus</location>
    </subcellularLocation>
</comment>
<evidence type="ECO:0000256" key="5">
    <source>
        <dbReference type="ARBA" id="ARBA00023242"/>
    </source>
</evidence>
<keyword evidence="6" id="KW-0175">Coiled coil</keyword>
<sequence length="171" mass="19311">MARNKTKIAYITSDVTRRRTFERRKRNLLKKVDELSVLCGVPSCALVTTPGEPNQPEIWPSIVDADNLIARLRDLPSLGQDKRTLDQERFLSKGKERLEEQLKKLEKENREAEVKAALMRCLCGEGVQSADLDEVGSLAEGKARAVTERIEWLTKTLYLAPPPAADLQLRL</sequence>
<dbReference type="AlphaFoldDB" id="A0AAV8ZZH4"/>
<dbReference type="InterPro" id="IPR002100">
    <property type="entry name" value="TF_MADSbox"/>
</dbReference>
<reference evidence="8" key="1">
    <citation type="journal article" date="2023" name="Nat. Commun.">
        <title>Diploid and tetraploid genomes of Acorus and the evolution of monocots.</title>
        <authorList>
            <person name="Ma L."/>
            <person name="Liu K.W."/>
            <person name="Li Z."/>
            <person name="Hsiao Y.Y."/>
            <person name="Qi Y."/>
            <person name="Fu T."/>
            <person name="Tang G.D."/>
            <person name="Zhang D."/>
            <person name="Sun W.H."/>
            <person name="Liu D.K."/>
            <person name="Li Y."/>
            <person name="Chen G.Z."/>
            <person name="Liu X.D."/>
            <person name="Liao X.Y."/>
            <person name="Jiang Y.T."/>
            <person name="Yu X."/>
            <person name="Hao Y."/>
            <person name="Huang J."/>
            <person name="Zhao X.W."/>
            <person name="Ke S."/>
            <person name="Chen Y.Y."/>
            <person name="Wu W.L."/>
            <person name="Hsu J.L."/>
            <person name="Lin Y.F."/>
            <person name="Huang M.D."/>
            <person name="Li C.Y."/>
            <person name="Huang L."/>
            <person name="Wang Z.W."/>
            <person name="Zhao X."/>
            <person name="Zhong W.Y."/>
            <person name="Peng D.H."/>
            <person name="Ahmad S."/>
            <person name="Lan S."/>
            <person name="Zhang J.S."/>
            <person name="Tsai W.C."/>
            <person name="Van de Peer Y."/>
            <person name="Liu Z.J."/>
        </authorList>
    </citation>
    <scope>NUCLEOTIDE SEQUENCE</scope>
    <source>
        <strain evidence="8">SCP</strain>
    </source>
</reference>
<dbReference type="Gene3D" id="3.40.1810.10">
    <property type="entry name" value="Transcription factor, MADS-box"/>
    <property type="match status" value="1"/>
</dbReference>
<proteinExistence type="predicted"/>
<dbReference type="SMART" id="SM00432">
    <property type="entry name" value="MADS"/>
    <property type="match status" value="1"/>
</dbReference>
<dbReference type="PRINTS" id="PR00404">
    <property type="entry name" value="MADSDOMAIN"/>
</dbReference>
<dbReference type="GO" id="GO:0046983">
    <property type="term" value="F:protein dimerization activity"/>
    <property type="evidence" value="ECO:0007669"/>
    <property type="project" value="InterPro"/>
</dbReference>
<evidence type="ECO:0000313" key="8">
    <source>
        <dbReference type="EMBL" id="KAK1256768.1"/>
    </source>
</evidence>
<keyword evidence="2" id="KW-0805">Transcription regulation</keyword>
<accession>A0AAV8ZZH4</accession>
<dbReference type="Proteomes" id="UP001179952">
    <property type="component" value="Unassembled WGS sequence"/>
</dbReference>
<dbReference type="GO" id="GO:0005634">
    <property type="term" value="C:nucleus"/>
    <property type="evidence" value="ECO:0007669"/>
    <property type="project" value="UniProtKB-SubCell"/>
</dbReference>
<comment type="caution">
    <text evidence="8">The sequence shown here is derived from an EMBL/GenBank/DDBJ whole genome shotgun (WGS) entry which is preliminary data.</text>
</comment>
<organism evidence="8 9">
    <name type="scientific">Acorus gramineus</name>
    <name type="common">Dwarf sweet flag</name>
    <dbReference type="NCBI Taxonomy" id="55184"/>
    <lineage>
        <taxon>Eukaryota</taxon>
        <taxon>Viridiplantae</taxon>
        <taxon>Streptophyta</taxon>
        <taxon>Embryophyta</taxon>
        <taxon>Tracheophyta</taxon>
        <taxon>Spermatophyta</taxon>
        <taxon>Magnoliopsida</taxon>
        <taxon>Liliopsida</taxon>
        <taxon>Acoraceae</taxon>
        <taxon>Acorus</taxon>
    </lineage>
</organism>
<name>A0AAV8ZZH4_ACOGR</name>
<dbReference type="SUPFAM" id="SSF55455">
    <property type="entry name" value="SRF-like"/>
    <property type="match status" value="1"/>
</dbReference>
<evidence type="ECO:0000256" key="2">
    <source>
        <dbReference type="ARBA" id="ARBA00023015"/>
    </source>
</evidence>
<dbReference type="PROSITE" id="PS50066">
    <property type="entry name" value="MADS_BOX_2"/>
    <property type="match status" value="1"/>
</dbReference>
<dbReference type="EMBL" id="JAUJYN010000083">
    <property type="protein sequence ID" value="KAK1256768.1"/>
    <property type="molecule type" value="Genomic_DNA"/>
</dbReference>
<gene>
    <name evidence="8" type="ORF">QJS04_geneDACA023972</name>
</gene>
<keyword evidence="4" id="KW-0804">Transcription</keyword>
<evidence type="ECO:0000259" key="7">
    <source>
        <dbReference type="PROSITE" id="PS50066"/>
    </source>
</evidence>